<sequence length="45" mass="4927">MTRFSVQRQVTPGFAPELSVTLAARSAQQTGLTSEVEQRVTGYNL</sequence>
<dbReference type="Proteomes" id="UP000250675">
    <property type="component" value="Unassembled WGS sequence"/>
</dbReference>
<evidence type="ECO:0000313" key="2">
    <source>
        <dbReference type="Proteomes" id="UP000250675"/>
    </source>
</evidence>
<organism evidence="1 2">
    <name type="scientific">Klebsiella pneumoniae</name>
    <dbReference type="NCBI Taxonomy" id="573"/>
    <lineage>
        <taxon>Bacteria</taxon>
        <taxon>Pseudomonadati</taxon>
        <taxon>Pseudomonadota</taxon>
        <taxon>Gammaproteobacteria</taxon>
        <taxon>Enterobacterales</taxon>
        <taxon>Enterobacteriaceae</taxon>
        <taxon>Klebsiella/Raoultella group</taxon>
        <taxon>Klebsiella</taxon>
        <taxon>Klebsiella pneumoniae complex</taxon>
    </lineage>
</organism>
<protein>
    <submittedName>
        <fullName evidence="1">Prepilin peptidase dependent protein B</fullName>
    </submittedName>
</protein>
<gene>
    <name evidence="1" type="ORF">NCTC9645_05285</name>
</gene>
<dbReference type="AlphaFoldDB" id="A0A2X3IT27"/>
<name>A0A2X3IT27_KLEPN</name>
<accession>A0A2X3IT27</accession>
<proteinExistence type="predicted"/>
<dbReference type="EMBL" id="UASO01000009">
    <property type="protein sequence ID" value="SQC87173.1"/>
    <property type="molecule type" value="Genomic_DNA"/>
</dbReference>
<evidence type="ECO:0000313" key="1">
    <source>
        <dbReference type="EMBL" id="SQC87173.1"/>
    </source>
</evidence>
<reference evidence="1 2" key="1">
    <citation type="submission" date="2018-06" db="EMBL/GenBank/DDBJ databases">
        <authorList>
            <consortium name="Pathogen Informatics"/>
            <person name="Doyle S."/>
        </authorList>
    </citation>
    <scope>NUCLEOTIDE SEQUENCE [LARGE SCALE GENOMIC DNA]</scope>
    <source>
        <strain evidence="1 2">NCTC9645</strain>
    </source>
</reference>